<accession>A0A5N1JAL5</accession>
<reference evidence="3 4" key="1">
    <citation type="submission" date="2019-09" db="EMBL/GenBank/DDBJ databases">
        <title>Genome sequence of Adhaeribacter sp. M2.</title>
        <authorList>
            <person name="Srinivasan S."/>
        </authorList>
    </citation>
    <scope>NUCLEOTIDE SEQUENCE [LARGE SCALE GENOMIC DNA]</scope>
    <source>
        <strain evidence="3 4">M2</strain>
    </source>
</reference>
<evidence type="ECO:0000256" key="1">
    <source>
        <dbReference type="SAM" id="MobiDB-lite"/>
    </source>
</evidence>
<feature type="compositionally biased region" description="Low complexity" evidence="1">
    <location>
        <begin position="30"/>
        <end position="42"/>
    </location>
</feature>
<dbReference type="EMBL" id="VTWT01000001">
    <property type="protein sequence ID" value="KAA9346058.1"/>
    <property type="molecule type" value="Genomic_DNA"/>
</dbReference>
<organism evidence="3 4">
    <name type="scientific">Adhaeribacter soli</name>
    <dbReference type="NCBI Taxonomy" id="2607655"/>
    <lineage>
        <taxon>Bacteria</taxon>
        <taxon>Pseudomonadati</taxon>
        <taxon>Bacteroidota</taxon>
        <taxon>Cytophagia</taxon>
        <taxon>Cytophagales</taxon>
        <taxon>Hymenobacteraceae</taxon>
        <taxon>Adhaeribacter</taxon>
    </lineage>
</organism>
<protein>
    <submittedName>
        <fullName evidence="3">LysM peptidoglycan-binding domain-containing protein</fullName>
    </submittedName>
</protein>
<dbReference type="PROSITE" id="PS51782">
    <property type="entry name" value="LYSM"/>
    <property type="match status" value="1"/>
</dbReference>
<dbReference type="InterPro" id="IPR036779">
    <property type="entry name" value="LysM_dom_sf"/>
</dbReference>
<dbReference type="SUPFAM" id="SSF54106">
    <property type="entry name" value="LysM domain"/>
    <property type="match status" value="1"/>
</dbReference>
<dbReference type="SMART" id="SM00257">
    <property type="entry name" value="LysM"/>
    <property type="match status" value="1"/>
</dbReference>
<feature type="region of interest" description="Disordered" evidence="1">
    <location>
        <begin position="1"/>
        <end position="42"/>
    </location>
</feature>
<dbReference type="Gene3D" id="3.10.350.10">
    <property type="entry name" value="LysM domain"/>
    <property type="match status" value="1"/>
</dbReference>
<comment type="caution">
    <text evidence="3">The sequence shown here is derived from an EMBL/GenBank/DDBJ whole genome shotgun (WGS) entry which is preliminary data.</text>
</comment>
<keyword evidence="4" id="KW-1185">Reference proteome</keyword>
<evidence type="ECO:0000313" key="3">
    <source>
        <dbReference type="EMBL" id="KAA9346058.1"/>
    </source>
</evidence>
<feature type="domain" description="LysM" evidence="2">
    <location>
        <begin position="46"/>
        <end position="95"/>
    </location>
</feature>
<dbReference type="InterPro" id="IPR018392">
    <property type="entry name" value="LysM"/>
</dbReference>
<dbReference type="Proteomes" id="UP000326570">
    <property type="component" value="Unassembled WGS sequence"/>
</dbReference>
<dbReference type="CDD" id="cd00118">
    <property type="entry name" value="LysM"/>
    <property type="match status" value="1"/>
</dbReference>
<dbReference type="AlphaFoldDB" id="A0A5N1JAL5"/>
<dbReference type="InterPro" id="IPR052196">
    <property type="entry name" value="Bact_Kbp"/>
</dbReference>
<dbReference type="PANTHER" id="PTHR34700:SF4">
    <property type="entry name" value="PHAGE-LIKE ELEMENT PBSX PROTEIN XKDP"/>
    <property type="match status" value="1"/>
</dbReference>
<evidence type="ECO:0000259" key="2">
    <source>
        <dbReference type="PROSITE" id="PS51782"/>
    </source>
</evidence>
<dbReference type="Pfam" id="PF01476">
    <property type="entry name" value="LysM"/>
    <property type="match status" value="1"/>
</dbReference>
<gene>
    <name evidence="3" type="ORF">F0P94_02970</name>
</gene>
<evidence type="ECO:0000313" key="4">
    <source>
        <dbReference type="Proteomes" id="UP000326570"/>
    </source>
</evidence>
<feature type="compositionally biased region" description="Basic and acidic residues" evidence="1">
    <location>
        <begin position="1"/>
        <end position="12"/>
    </location>
</feature>
<dbReference type="PANTHER" id="PTHR34700">
    <property type="entry name" value="POTASSIUM BINDING PROTEIN KBP"/>
    <property type="match status" value="1"/>
</dbReference>
<dbReference type="RefSeq" id="WP_150902201.1">
    <property type="nucleotide sequence ID" value="NZ_VTWT01000001.1"/>
</dbReference>
<name>A0A5N1JAL5_9BACT</name>
<proteinExistence type="predicted"/>
<sequence length="98" mass="10833">MGLFDFLKKGEQKPANPVKPGTPHGGMADPIQQSRPAQPQAAANMDTYTVKSGDSLSKIAKNFYGDAMQWRKIHEANKDKISNPDMIQPGWVLKIPKQ</sequence>